<keyword evidence="2" id="KW-0804">Transcription</keyword>
<feature type="region of interest" description="VHIID" evidence="3">
    <location>
        <begin position="467"/>
        <end position="532"/>
    </location>
</feature>
<comment type="similarity">
    <text evidence="3">Belongs to the GRAS family.</text>
</comment>
<evidence type="ECO:0000313" key="6">
    <source>
        <dbReference type="Proteomes" id="UP000825729"/>
    </source>
</evidence>
<feature type="region of interest" description="Disordered" evidence="4">
    <location>
        <begin position="344"/>
        <end position="384"/>
    </location>
</feature>
<dbReference type="EMBL" id="JAINDJ010000003">
    <property type="protein sequence ID" value="KAG9454660.1"/>
    <property type="molecule type" value="Genomic_DNA"/>
</dbReference>
<dbReference type="PANTHER" id="PTHR31636">
    <property type="entry name" value="OSJNBA0084A10.13 PROTEIN-RELATED"/>
    <property type="match status" value="1"/>
</dbReference>
<gene>
    <name evidence="5" type="ORF">H6P81_007564</name>
</gene>
<evidence type="ECO:0000256" key="1">
    <source>
        <dbReference type="ARBA" id="ARBA00023015"/>
    </source>
</evidence>
<feature type="compositionally biased region" description="Low complexity" evidence="4">
    <location>
        <begin position="180"/>
        <end position="195"/>
    </location>
</feature>
<comment type="caution">
    <text evidence="5">The sequence shown here is derived from an EMBL/GenBank/DDBJ whole genome shotgun (WGS) entry which is preliminary data.</text>
</comment>
<evidence type="ECO:0000313" key="5">
    <source>
        <dbReference type="EMBL" id="KAG9454660.1"/>
    </source>
</evidence>
<feature type="region of interest" description="Leucine repeat II (LRII)" evidence="3">
    <location>
        <begin position="548"/>
        <end position="580"/>
    </location>
</feature>
<dbReference type="InterPro" id="IPR005202">
    <property type="entry name" value="TF_GRAS"/>
</dbReference>
<dbReference type="AlphaFoldDB" id="A0AAV7F2W4"/>
<feature type="short sequence motif" description="VHIID" evidence="3">
    <location>
        <begin position="498"/>
        <end position="502"/>
    </location>
</feature>
<feature type="region of interest" description="Leucine repeat I (LRI)" evidence="3">
    <location>
        <begin position="388"/>
        <end position="448"/>
    </location>
</feature>
<feature type="compositionally biased region" description="Low complexity" evidence="4">
    <location>
        <begin position="364"/>
        <end position="376"/>
    </location>
</feature>
<dbReference type="Proteomes" id="UP000825729">
    <property type="component" value="Unassembled WGS sequence"/>
</dbReference>
<evidence type="ECO:0000256" key="3">
    <source>
        <dbReference type="PROSITE-ProRule" id="PRU01191"/>
    </source>
</evidence>
<accession>A0AAV7F2W4</accession>
<evidence type="ECO:0000256" key="4">
    <source>
        <dbReference type="SAM" id="MobiDB-lite"/>
    </source>
</evidence>
<feature type="region of interest" description="SAW" evidence="3">
    <location>
        <begin position="686"/>
        <end position="761"/>
    </location>
</feature>
<reference evidence="5 6" key="1">
    <citation type="submission" date="2021-07" db="EMBL/GenBank/DDBJ databases">
        <title>The Aristolochia fimbriata genome: insights into angiosperm evolution, floral development and chemical biosynthesis.</title>
        <authorList>
            <person name="Jiao Y."/>
        </authorList>
    </citation>
    <scope>NUCLEOTIDE SEQUENCE [LARGE SCALE GENOMIC DNA]</scope>
    <source>
        <strain evidence="5">IBCAS-2021</strain>
        <tissue evidence="5">Leaf</tissue>
    </source>
</reference>
<comment type="caution">
    <text evidence="3">Lacks conserved residue(s) required for the propagation of feature annotation.</text>
</comment>
<dbReference type="Pfam" id="PF03514">
    <property type="entry name" value="GRAS"/>
    <property type="match status" value="1"/>
</dbReference>
<name>A0AAV7F2W4_ARIFI</name>
<keyword evidence="6" id="KW-1185">Reference proteome</keyword>
<keyword evidence="1" id="KW-0805">Transcription regulation</keyword>
<evidence type="ECO:0008006" key="7">
    <source>
        <dbReference type="Google" id="ProtNLM"/>
    </source>
</evidence>
<evidence type="ECO:0000256" key="2">
    <source>
        <dbReference type="ARBA" id="ARBA00023163"/>
    </source>
</evidence>
<feature type="region of interest" description="Disordered" evidence="4">
    <location>
        <begin position="180"/>
        <end position="208"/>
    </location>
</feature>
<proteinExistence type="inferred from homology"/>
<organism evidence="5 6">
    <name type="scientific">Aristolochia fimbriata</name>
    <name type="common">White veined hardy Dutchman's pipe vine</name>
    <dbReference type="NCBI Taxonomy" id="158543"/>
    <lineage>
        <taxon>Eukaryota</taxon>
        <taxon>Viridiplantae</taxon>
        <taxon>Streptophyta</taxon>
        <taxon>Embryophyta</taxon>
        <taxon>Tracheophyta</taxon>
        <taxon>Spermatophyta</taxon>
        <taxon>Magnoliopsida</taxon>
        <taxon>Magnoliidae</taxon>
        <taxon>Piperales</taxon>
        <taxon>Aristolochiaceae</taxon>
        <taxon>Aristolochia</taxon>
    </lineage>
</organism>
<dbReference type="PROSITE" id="PS50985">
    <property type="entry name" value="GRAS"/>
    <property type="match status" value="1"/>
</dbReference>
<protein>
    <recommendedName>
        <fullName evidence="7">Scarecrow-like protein 9</fullName>
    </recommendedName>
</protein>
<sequence>MVMDPGLRSLPGILSQVGVSLEEYYPSRSNHHGFSLESVNQSLMGHSHFPPAPASQYDPTSLSTFNYDGDSPEDSEYFSDMALKYINKMLMEEDMDDKVYMYQESAALKAAERSLYEVIGEKYPPSPQRSSIYIENDVESPEDNFRGRHSKANGWASSGHVDNGWISDAGDYYHSQSTLTVSSEQTTSQSSSSSSNGGTNVLDGLDDSPTDVVNASEFLNEIPIWQFNKGVEEASKFLPNSNKFINDLKSNRFRPQELKEEVPEVKLKVESTDLGFYPVNGLRGKKNPHPQDVDLEDTRSNKQSAVYLEGNERTEIFDLVLLCNKGKSSQAMSTVEEWNKQIVPENGGPVTMQNGQMKGSTVVKGSTGAKGSTGTKSRGKKQGKREVVDLRTLLITCAQAVAADDRRSASELLKQIRQHSTPFGDASQRIAYCFADGLEARMAGTGSQIYNALCMKRTTAADILKAYHLYLIASPFKKLSHFFSNQTIVNAAENHSRLHIVDFGIYFGFQWPCLMQRLANRPGGPPKLRMTAIDFPQPGFRPADRVEETGRRLADYARSFNIPFEYIAMACKWETIRAEDIKTEEGEVLVVNCLFRFKNLADETVVVDSPRNQVLNTIRKLNPDVFVHGVVNGAFGAPFFITRFREVLFHYSALFDMLETNVAREYPQRILIEREIFGREALNVIACEGSERVERPETYKQWQVRVLRAGFKQLPLNQDIMKKARDKVRSSYHKDFVIDEDSNWMLQGWKGRIILALTTWRPDR</sequence>